<keyword evidence="1" id="KW-0472">Membrane</keyword>
<proteinExistence type="predicted"/>
<accession>A0A4P9Z541</accession>
<keyword evidence="3" id="KW-1185">Reference proteome</keyword>
<sequence>MTWRVGSLLTTASVVLLTLPLWIPVVSVLLLLILPTSVVALAVVFVRLTWLSAEASASLIASTMRQLLAHAYQWLFGVDTAAWDGARDDDHWKTPIYTDNDGNDYFFDEFGQPRSTGSLRRVYSDLA</sequence>
<dbReference type="Proteomes" id="UP000278143">
    <property type="component" value="Unassembled WGS sequence"/>
</dbReference>
<name>A0A4P9Z541_9FUNG</name>
<feature type="transmembrane region" description="Helical" evidence="1">
    <location>
        <begin position="20"/>
        <end position="46"/>
    </location>
</feature>
<protein>
    <submittedName>
        <fullName evidence="2">Uncharacterized protein</fullName>
    </submittedName>
</protein>
<gene>
    <name evidence="2" type="ORF">SYNPS1DRAFT_27348</name>
</gene>
<keyword evidence="1" id="KW-1133">Transmembrane helix</keyword>
<keyword evidence="1" id="KW-0812">Transmembrane</keyword>
<dbReference type="AlphaFoldDB" id="A0A4P9Z541"/>
<dbReference type="OrthoDB" id="5589231at2759"/>
<reference evidence="3" key="1">
    <citation type="journal article" date="2018" name="Nat. Microbiol.">
        <title>Leveraging single-cell genomics to expand the fungal tree of life.</title>
        <authorList>
            <person name="Ahrendt S.R."/>
            <person name="Quandt C.A."/>
            <person name="Ciobanu D."/>
            <person name="Clum A."/>
            <person name="Salamov A."/>
            <person name="Andreopoulos B."/>
            <person name="Cheng J.F."/>
            <person name="Woyke T."/>
            <person name="Pelin A."/>
            <person name="Henrissat B."/>
            <person name="Reynolds N.K."/>
            <person name="Benny G.L."/>
            <person name="Smith M.E."/>
            <person name="James T.Y."/>
            <person name="Grigoriev I.V."/>
        </authorList>
    </citation>
    <scope>NUCLEOTIDE SEQUENCE [LARGE SCALE GENOMIC DNA]</scope>
    <source>
        <strain evidence="3">Benny S71-1</strain>
    </source>
</reference>
<evidence type="ECO:0000256" key="1">
    <source>
        <dbReference type="SAM" id="Phobius"/>
    </source>
</evidence>
<evidence type="ECO:0000313" key="2">
    <source>
        <dbReference type="EMBL" id="RKP26981.1"/>
    </source>
</evidence>
<dbReference type="EMBL" id="KZ989294">
    <property type="protein sequence ID" value="RKP26981.1"/>
    <property type="molecule type" value="Genomic_DNA"/>
</dbReference>
<organism evidence="2 3">
    <name type="scientific">Syncephalis pseudoplumigaleata</name>
    <dbReference type="NCBI Taxonomy" id="1712513"/>
    <lineage>
        <taxon>Eukaryota</taxon>
        <taxon>Fungi</taxon>
        <taxon>Fungi incertae sedis</taxon>
        <taxon>Zoopagomycota</taxon>
        <taxon>Zoopagomycotina</taxon>
        <taxon>Zoopagomycetes</taxon>
        <taxon>Zoopagales</taxon>
        <taxon>Piptocephalidaceae</taxon>
        <taxon>Syncephalis</taxon>
    </lineage>
</organism>
<evidence type="ECO:0000313" key="3">
    <source>
        <dbReference type="Proteomes" id="UP000278143"/>
    </source>
</evidence>